<dbReference type="Proteomes" id="UP000472272">
    <property type="component" value="Chromosome 2"/>
</dbReference>
<accession>A0A670HQD1</accession>
<keyword evidence="2" id="KW-1185">Reference proteome</keyword>
<proteinExistence type="predicted"/>
<name>A0A670HQD1_PODMU</name>
<protein>
    <submittedName>
        <fullName evidence="1">Uncharacterized protein</fullName>
    </submittedName>
</protein>
<sequence length="83" mass="9068">MAKINPSLFPLCWKGCGKLGSFIHIWRKCPHVKNFWNRVFPIISAITGQSLSPNPAPALLSLDMDLGSTLHHSQVVGSLLTTA</sequence>
<dbReference type="Ensembl" id="ENSPMRT00000002024.1">
    <property type="protein sequence ID" value="ENSPMRP00000001903.1"/>
    <property type="gene ID" value="ENSPMRG00000001405.1"/>
</dbReference>
<organism evidence="1 2">
    <name type="scientific">Podarcis muralis</name>
    <name type="common">Wall lizard</name>
    <name type="synonym">Lacerta muralis</name>
    <dbReference type="NCBI Taxonomy" id="64176"/>
    <lineage>
        <taxon>Eukaryota</taxon>
        <taxon>Metazoa</taxon>
        <taxon>Chordata</taxon>
        <taxon>Craniata</taxon>
        <taxon>Vertebrata</taxon>
        <taxon>Euteleostomi</taxon>
        <taxon>Lepidosauria</taxon>
        <taxon>Squamata</taxon>
        <taxon>Bifurcata</taxon>
        <taxon>Unidentata</taxon>
        <taxon>Episquamata</taxon>
        <taxon>Laterata</taxon>
        <taxon>Lacertibaenia</taxon>
        <taxon>Lacertidae</taxon>
        <taxon>Podarcis</taxon>
    </lineage>
</organism>
<evidence type="ECO:0000313" key="2">
    <source>
        <dbReference type="Proteomes" id="UP000472272"/>
    </source>
</evidence>
<reference evidence="1" key="3">
    <citation type="submission" date="2025-09" db="UniProtKB">
        <authorList>
            <consortium name="Ensembl"/>
        </authorList>
    </citation>
    <scope>IDENTIFICATION</scope>
</reference>
<dbReference type="AlphaFoldDB" id="A0A670HQD1"/>
<evidence type="ECO:0000313" key="1">
    <source>
        <dbReference type="Ensembl" id="ENSPMRP00000001903.1"/>
    </source>
</evidence>
<reference evidence="1" key="2">
    <citation type="submission" date="2025-08" db="UniProtKB">
        <authorList>
            <consortium name="Ensembl"/>
        </authorList>
    </citation>
    <scope>IDENTIFICATION</scope>
</reference>
<reference evidence="1 2" key="1">
    <citation type="journal article" date="2019" name="Proc. Natl. Acad. Sci. U.S.A.">
        <title>Regulatory changes in pterin and carotenoid genes underlie balanced color polymorphisms in the wall lizard.</title>
        <authorList>
            <person name="Andrade P."/>
            <person name="Pinho C."/>
            <person name="Perez I de Lanuza G."/>
            <person name="Afonso S."/>
            <person name="Brejcha J."/>
            <person name="Rubin C.J."/>
            <person name="Wallerman O."/>
            <person name="Pereira P."/>
            <person name="Sabatino S.J."/>
            <person name="Bellati A."/>
            <person name="Pellitteri-Rosa D."/>
            <person name="Bosakova Z."/>
            <person name="Bunikis I."/>
            <person name="Carretero M.A."/>
            <person name="Feiner N."/>
            <person name="Marsik P."/>
            <person name="Pauperio F."/>
            <person name="Salvi D."/>
            <person name="Soler L."/>
            <person name="While G.M."/>
            <person name="Uller T."/>
            <person name="Font E."/>
            <person name="Andersson L."/>
            <person name="Carneiro M."/>
        </authorList>
    </citation>
    <scope>NUCLEOTIDE SEQUENCE</scope>
</reference>